<proteinExistence type="inferred from homology"/>
<dbReference type="InterPro" id="IPR036291">
    <property type="entry name" value="NAD(P)-bd_dom_sf"/>
</dbReference>
<dbReference type="PRINTS" id="PR00080">
    <property type="entry name" value="SDRFAMILY"/>
</dbReference>
<comment type="similarity">
    <text evidence="1">Belongs to the short-chain dehydrogenases/reductases (SDR) family.</text>
</comment>
<dbReference type="InterPro" id="IPR002347">
    <property type="entry name" value="SDR_fam"/>
</dbReference>
<dbReference type="GO" id="GO:0016491">
    <property type="term" value="F:oxidoreductase activity"/>
    <property type="evidence" value="ECO:0007669"/>
    <property type="project" value="UniProtKB-KW"/>
</dbReference>
<sequence>MRFQCKTALVTGAASGIGRATALRLAAEGASLILADVNLEGLRKLAAELPGPARCLAFDAADPASCRALVAQAAEAGPLDLLCNIAGVLDWAPLAQFDEARWDRVIAINLSAVFHLCRAAMPHLLPRRGNIVNMASAGGMVGLPYGTAYSASKAGVISLTKSLAVEFAAAGVRVNAVCPTGVATPMLAGGFPEGVDVALLMRNASKMDGGALLDPTEVAAAVAFLASDEAGKVTGVAFPVDGGQTAG</sequence>
<evidence type="ECO:0000259" key="3">
    <source>
        <dbReference type="SMART" id="SM00822"/>
    </source>
</evidence>
<organism evidence="4 5">
    <name type="scientific">Solimonas fluminis</name>
    <dbReference type="NCBI Taxonomy" id="2086571"/>
    <lineage>
        <taxon>Bacteria</taxon>
        <taxon>Pseudomonadati</taxon>
        <taxon>Pseudomonadota</taxon>
        <taxon>Gammaproteobacteria</taxon>
        <taxon>Nevskiales</taxon>
        <taxon>Nevskiaceae</taxon>
        <taxon>Solimonas</taxon>
    </lineage>
</organism>
<dbReference type="AlphaFoldDB" id="A0A2S5TEJ3"/>
<name>A0A2S5TEJ3_9GAMM</name>
<dbReference type="Pfam" id="PF13561">
    <property type="entry name" value="adh_short_C2"/>
    <property type="match status" value="1"/>
</dbReference>
<dbReference type="PANTHER" id="PTHR43477:SF1">
    <property type="entry name" value="DIHYDROANTICAPSIN 7-DEHYDROGENASE"/>
    <property type="match status" value="1"/>
</dbReference>
<dbReference type="Proteomes" id="UP000238220">
    <property type="component" value="Unassembled WGS sequence"/>
</dbReference>
<accession>A0A2S5TEJ3</accession>
<dbReference type="SMART" id="SM00822">
    <property type="entry name" value="PKS_KR"/>
    <property type="match status" value="1"/>
</dbReference>
<dbReference type="FunFam" id="3.40.50.720:FF:000084">
    <property type="entry name" value="Short-chain dehydrogenase reductase"/>
    <property type="match status" value="1"/>
</dbReference>
<dbReference type="EMBL" id="PSNW01000007">
    <property type="protein sequence ID" value="PPE73406.1"/>
    <property type="molecule type" value="Genomic_DNA"/>
</dbReference>
<keyword evidence="2" id="KW-0560">Oxidoreductase</keyword>
<dbReference type="SUPFAM" id="SSF51735">
    <property type="entry name" value="NAD(P)-binding Rossmann-fold domains"/>
    <property type="match status" value="1"/>
</dbReference>
<evidence type="ECO:0000313" key="5">
    <source>
        <dbReference type="Proteomes" id="UP000238220"/>
    </source>
</evidence>
<gene>
    <name evidence="4" type="ORF">C3942_14160</name>
</gene>
<protein>
    <submittedName>
        <fullName evidence="4">Short-chain dehydrogenase</fullName>
    </submittedName>
</protein>
<dbReference type="InterPro" id="IPR051122">
    <property type="entry name" value="SDR_DHRS6-like"/>
</dbReference>
<dbReference type="PROSITE" id="PS00061">
    <property type="entry name" value="ADH_SHORT"/>
    <property type="match status" value="1"/>
</dbReference>
<dbReference type="OrthoDB" id="6861885at2"/>
<dbReference type="RefSeq" id="WP_104231002.1">
    <property type="nucleotide sequence ID" value="NZ_PSNW01000007.1"/>
</dbReference>
<dbReference type="Gene3D" id="3.40.50.720">
    <property type="entry name" value="NAD(P)-binding Rossmann-like Domain"/>
    <property type="match status" value="1"/>
</dbReference>
<dbReference type="PRINTS" id="PR00081">
    <property type="entry name" value="GDHRDH"/>
</dbReference>
<dbReference type="InterPro" id="IPR020904">
    <property type="entry name" value="Sc_DH/Rdtase_CS"/>
</dbReference>
<reference evidence="4 5" key="1">
    <citation type="submission" date="2018-02" db="EMBL/GenBank/DDBJ databases">
        <title>Genome sequencing of Solimonas sp. HR-BB.</title>
        <authorList>
            <person name="Lee Y."/>
            <person name="Jeon C.O."/>
        </authorList>
    </citation>
    <scope>NUCLEOTIDE SEQUENCE [LARGE SCALE GENOMIC DNA]</scope>
    <source>
        <strain evidence="4 5">HR-BB</strain>
    </source>
</reference>
<keyword evidence="5" id="KW-1185">Reference proteome</keyword>
<comment type="caution">
    <text evidence="4">The sequence shown here is derived from an EMBL/GenBank/DDBJ whole genome shotgun (WGS) entry which is preliminary data.</text>
</comment>
<feature type="domain" description="Ketoreductase" evidence="3">
    <location>
        <begin position="6"/>
        <end position="175"/>
    </location>
</feature>
<evidence type="ECO:0000313" key="4">
    <source>
        <dbReference type="EMBL" id="PPE73406.1"/>
    </source>
</evidence>
<dbReference type="PANTHER" id="PTHR43477">
    <property type="entry name" value="DIHYDROANTICAPSIN 7-DEHYDROGENASE"/>
    <property type="match status" value="1"/>
</dbReference>
<dbReference type="CDD" id="cd05233">
    <property type="entry name" value="SDR_c"/>
    <property type="match status" value="1"/>
</dbReference>
<evidence type="ECO:0000256" key="1">
    <source>
        <dbReference type="ARBA" id="ARBA00006484"/>
    </source>
</evidence>
<dbReference type="InterPro" id="IPR057326">
    <property type="entry name" value="KR_dom"/>
</dbReference>
<evidence type="ECO:0000256" key="2">
    <source>
        <dbReference type="ARBA" id="ARBA00023002"/>
    </source>
</evidence>